<gene>
    <name evidence="2" type="ORF">CWB96_18975</name>
    <name evidence="1" type="ORF">CWB97_08235</name>
</gene>
<dbReference type="Proteomes" id="UP000307706">
    <property type="component" value="Unassembled WGS sequence"/>
</dbReference>
<dbReference type="AlphaFoldDB" id="A0A5S3XLK3"/>
<reference evidence="3 4" key="2">
    <citation type="submission" date="2019-06" db="EMBL/GenBank/DDBJ databases">
        <title>Co-occurence of chitin degradation, pigmentation and bioactivity in marine Pseudoalteromonas.</title>
        <authorList>
            <person name="Sonnenschein E.C."/>
            <person name="Bech P.K."/>
        </authorList>
    </citation>
    <scope>NUCLEOTIDE SEQUENCE [LARGE SCALE GENOMIC DNA]</scope>
    <source>
        <strain evidence="4">S2231</strain>
        <strain evidence="3">S2233</strain>
    </source>
</reference>
<reference evidence="2 4" key="1">
    <citation type="submission" date="2017-12" db="EMBL/GenBank/DDBJ databases">
        <authorList>
            <person name="Paulsen S."/>
            <person name="Gram L.K."/>
        </authorList>
    </citation>
    <scope>NUCLEOTIDE SEQUENCE [LARGE SCALE GENOMIC DNA]</scope>
    <source>
        <strain evidence="2 4">S2231</strain>
        <strain evidence="1">S2233</strain>
    </source>
</reference>
<keyword evidence="3" id="KW-1185">Reference proteome</keyword>
<evidence type="ECO:0000313" key="4">
    <source>
        <dbReference type="Proteomes" id="UP000307706"/>
    </source>
</evidence>
<comment type="caution">
    <text evidence="2">The sequence shown here is derived from an EMBL/GenBank/DDBJ whole genome shotgun (WGS) entry which is preliminary data.</text>
</comment>
<sequence>MKLEKIKQSLIVKGNWAILLKLNKQGEKLCQSKVNMHICLVVTVMARMTQIQKNSYNRRLHVL</sequence>
<proteinExistence type="predicted"/>
<dbReference type="EMBL" id="PNCK01000028">
    <property type="protein sequence ID" value="TMP43650.1"/>
    <property type="molecule type" value="Genomic_DNA"/>
</dbReference>
<name>A0A5S3XLK3_9GAMM</name>
<evidence type="ECO:0000313" key="3">
    <source>
        <dbReference type="Proteomes" id="UP000305730"/>
    </source>
</evidence>
<organism evidence="2 4">
    <name type="scientific">Pseudoalteromonas citrea</name>
    <dbReference type="NCBI Taxonomy" id="43655"/>
    <lineage>
        <taxon>Bacteria</taxon>
        <taxon>Pseudomonadati</taxon>
        <taxon>Pseudomonadota</taxon>
        <taxon>Gammaproteobacteria</taxon>
        <taxon>Alteromonadales</taxon>
        <taxon>Pseudoalteromonadaceae</taxon>
        <taxon>Pseudoalteromonas</taxon>
    </lineage>
</organism>
<dbReference type="Proteomes" id="UP000305730">
    <property type="component" value="Unassembled WGS sequence"/>
</dbReference>
<accession>A0A5S3XLK3</accession>
<evidence type="ECO:0000313" key="1">
    <source>
        <dbReference type="EMBL" id="TMP43650.1"/>
    </source>
</evidence>
<reference evidence="2" key="3">
    <citation type="submission" date="2019-09" db="EMBL/GenBank/DDBJ databases">
        <title>Co-occurence of chitin degradation, pigmentation and bioactivity in marine Pseudoalteromonas.</title>
        <authorList>
            <person name="Sonnenschein E.C."/>
            <person name="Bech P.K."/>
        </authorList>
    </citation>
    <scope>NUCLEOTIDE SEQUENCE</scope>
    <source>
        <strain evidence="2">S2231</strain>
        <strain evidence="1">S2233</strain>
    </source>
</reference>
<evidence type="ECO:0000313" key="2">
    <source>
        <dbReference type="EMBL" id="TMP54591.1"/>
    </source>
</evidence>
<dbReference type="EMBL" id="PNCL01000118">
    <property type="protein sequence ID" value="TMP54591.1"/>
    <property type="molecule type" value="Genomic_DNA"/>
</dbReference>
<protein>
    <submittedName>
        <fullName evidence="2">Uncharacterized protein</fullName>
    </submittedName>
</protein>